<feature type="domain" description="FAD-binding" evidence="4">
    <location>
        <begin position="13"/>
        <end position="212"/>
    </location>
</feature>
<dbReference type="EMBL" id="JAAXPG010000004">
    <property type="protein sequence ID" value="NKY97197.1"/>
    <property type="molecule type" value="Genomic_DNA"/>
</dbReference>
<comment type="caution">
    <text evidence="5">The sequence shown here is derived from an EMBL/GenBank/DDBJ whole genome shotgun (WGS) entry which is preliminary data.</text>
</comment>
<evidence type="ECO:0000256" key="3">
    <source>
        <dbReference type="SAM" id="MobiDB-lite"/>
    </source>
</evidence>
<dbReference type="Pfam" id="PF01494">
    <property type="entry name" value="FAD_binding_3"/>
    <property type="match status" value="1"/>
</dbReference>
<dbReference type="PRINTS" id="PR00420">
    <property type="entry name" value="RNGMNOXGNASE"/>
</dbReference>
<dbReference type="RefSeq" id="WP_061082473.1">
    <property type="nucleotide sequence ID" value="NZ_JAAXPG010000004.1"/>
</dbReference>
<gene>
    <name evidence="5" type="ORF">HGB44_05850</name>
</gene>
<evidence type="ECO:0000259" key="4">
    <source>
        <dbReference type="Pfam" id="PF01494"/>
    </source>
</evidence>
<reference evidence="5 6" key="1">
    <citation type="submission" date="2020-04" db="EMBL/GenBank/DDBJ databases">
        <title>MicrobeNet Type strains.</title>
        <authorList>
            <person name="Nicholson A.C."/>
        </authorList>
    </citation>
    <scope>NUCLEOTIDE SEQUENCE [LARGE SCALE GENOMIC DNA]</scope>
    <source>
        <strain evidence="5 6">ATCC 23612</strain>
    </source>
</reference>
<dbReference type="InterPro" id="IPR002938">
    <property type="entry name" value="FAD-bd"/>
</dbReference>
<evidence type="ECO:0000256" key="1">
    <source>
        <dbReference type="ARBA" id="ARBA00023002"/>
    </source>
</evidence>
<dbReference type="Gene3D" id="3.50.50.60">
    <property type="entry name" value="FAD/NAD(P)-binding domain"/>
    <property type="match status" value="1"/>
</dbReference>
<evidence type="ECO:0000313" key="5">
    <source>
        <dbReference type="EMBL" id="NKY97197.1"/>
    </source>
</evidence>
<keyword evidence="2" id="KW-0503">Monooxygenase</keyword>
<proteinExistence type="predicted"/>
<accession>A0A7X6M9L5</accession>
<dbReference type="InterPro" id="IPR050493">
    <property type="entry name" value="FAD-dep_Monooxygenase_BioMet"/>
</dbReference>
<dbReference type="InterPro" id="IPR036188">
    <property type="entry name" value="FAD/NAD-bd_sf"/>
</dbReference>
<keyword evidence="6" id="KW-1185">Reference proteome</keyword>
<sequence>MSSANAAAPHEHADVVIVGSRIAGASLAAHLAASGRRVVVVDRARFPSDTLSTHLIQVSGVRSMQKLGVLDRLTETGAPFLTGASVTYDGIDLSAIVHAEEGWPPGGISVNRNLLDEILVNAARDSGAQVRTRTNLVGACRDDSGRVSRVLVRTSGEVRVIEAPLVIGADGRNSRLAELVGARAYNTTPNERFAYWADYEGAASQGPAVVRHHREGRRLTIAFDSDSGRFTVLVCPELPDFGAFKRSLPDSFDDAVARCEPLRPVLAGARRVTRPVGTAYLPGYFRESAGRGWALIGDAGHFKDPTLGQGISDALRQSEVLAEHLSGVDLRAPDAVDRAVRSWARWRDRDAAAMYWLGWDFARAGELGDLERSLLRKISESPVLRRMFVDGALSHRVSPNEILGPGLLLRAAYDMGLRGTPWTGVVGQVGRRLAVEARRQWSLFRPRRTRLPKPAGSTSSQVRVGGQAWAGDIVDEVGGAAARGTEPVAHRTSGPTRSPRDPNRASGPV</sequence>
<dbReference type="AlphaFoldDB" id="A0A7X6M9L5"/>
<dbReference type="GO" id="GO:0071949">
    <property type="term" value="F:FAD binding"/>
    <property type="evidence" value="ECO:0007669"/>
    <property type="project" value="InterPro"/>
</dbReference>
<keyword evidence="1" id="KW-0560">Oxidoreductase</keyword>
<feature type="region of interest" description="Disordered" evidence="3">
    <location>
        <begin position="480"/>
        <end position="509"/>
    </location>
</feature>
<evidence type="ECO:0000313" key="6">
    <source>
        <dbReference type="Proteomes" id="UP000553209"/>
    </source>
</evidence>
<name>A0A7X6M9L5_9ACTN</name>
<evidence type="ECO:0000256" key="2">
    <source>
        <dbReference type="ARBA" id="ARBA00023033"/>
    </source>
</evidence>
<dbReference type="SUPFAM" id="SSF51905">
    <property type="entry name" value="FAD/NAD(P)-binding domain"/>
    <property type="match status" value="1"/>
</dbReference>
<dbReference type="PANTHER" id="PTHR13789:SF309">
    <property type="entry name" value="PUTATIVE (AFU_ORTHOLOGUE AFUA_6G14510)-RELATED"/>
    <property type="match status" value="1"/>
</dbReference>
<dbReference type="Proteomes" id="UP000553209">
    <property type="component" value="Unassembled WGS sequence"/>
</dbReference>
<organism evidence="5 6">
    <name type="scientific">Nocardiopsis alborubida</name>
    <dbReference type="NCBI Taxonomy" id="146802"/>
    <lineage>
        <taxon>Bacteria</taxon>
        <taxon>Bacillati</taxon>
        <taxon>Actinomycetota</taxon>
        <taxon>Actinomycetes</taxon>
        <taxon>Streptosporangiales</taxon>
        <taxon>Nocardiopsidaceae</taxon>
        <taxon>Nocardiopsis</taxon>
    </lineage>
</organism>
<dbReference type="GO" id="GO:0004497">
    <property type="term" value="F:monooxygenase activity"/>
    <property type="evidence" value="ECO:0007669"/>
    <property type="project" value="UniProtKB-KW"/>
</dbReference>
<dbReference type="PANTHER" id="PTHR13789">
    <property type="entry name" value="MONOOXYGENASE"/>
    <property type="match status" value="1"/>
</dbReference>
<protein>
    <submittedName>
        <fullName evidence="5">Oxidoreductase</fullName>
    </submittedName>
</protein>